<dbReference type="SUPFAM" id="SSF54909">
    <property type="entry name" value="Dimeric alpha+beta barrel"/>
    <property type="match status" value="1"/>
</dbReference>
<gene>
    <name evidence="6" type="ORF">N868_15845</name>
</gene>
<reference evidence="6 7" key="2">
    <citation type="journal article" date="2015" name="Stand. Genomic Sci.">
        <title>Draft genome sequence of Cellulomonas carbonis T26(T) and comparative analysis of six Cellulomonas genomes.</title>
        <authorList>
            <person name="Zhuang W."/>
            <person name="Zhang S."/>
            <person name="Xia X."/>
            <person name="Wang G."/>
        </authorList>
    </citation>
    <scope>NUCLEOTIDE SEQUENCE [LARGE SCALE GENOMIC DNA]</scope>
    <source>
        <strain evidence="6 7">T26</strain>
    </source>
</reference>
<keyword evidence="1" id="KW-0805">Transcription regulation</keyword>
<dbReference type="GO" id="GO:0005829">
    <property type="term" value="C:cytosol"/>
    <property type="evidence" value="ECO:0007669"/>
    <property type="project" value="TreeGrafter"/>
</dbReference>
<dbReference type="Pfam" id="PF01037">
    <property type="entry name" value="AsnC_trans_reg"/>
    <property type="match status" value="1"/>
</dbReference>
<evidence type="ECO:0000313" key="7">
    <source>
        <dbReference type="Proteomes" id="UP000029839"/>
    </source>
</evidence>
<evidence type="ECO:0000313" key="6">
    <source>
        <dbReference type="EMBL" id="KGM10274.1"/>
    </source>
</evidence>
<dbReference type="InterPro" id="IPR036390">
    <property type="entry name" value="WH_DNA-bd_sf"/>
</dbReference>
<dbReference type="InterPro" id="IPR011008">
    <property type="entry name" value="Dimeric_a/b-barrel"/>
</dbReference>
<dbReference type="PANTHER" id="PTHR30154">
    <property type="entry name" value="LEUCINE-RESPONSIVE REGULATORY PROTEIN"/>
    <property type="match status" value="1"/>
</dbReference>
<evidence type="ECO:0000259" key="5">
    <source>
        <dbReference type="PROSITE" id="PS50956"/>
    </source>
</evidence>
<dbReference type="EMBL" id="AXCY01000056">
    <property type="protein sequence ID" value="KGM10274.1"/>
    <property type="molecule type" value="Genomic_DNA"/>
</dbReference>
<comment type="caution">
    <text evidence="6">The sequence shown here is derived from an EMBL/GenBank/DDBJ whole genome shotgun (WGS) entry which is preliminary data.</text>
</comment>
<evidence type="ECO:0000256" key="2">
    <source>
        <dbReference type="ARBA" id="ARBA00023125"/>
    </source>
</evidence>
<keyword evidence="3" id="KW-0804">Transcription</keyword>
<dbReference type="PRINTS" id="PR00033">
    <property type="entry name" value="HTHASNC"/>
</dbReference>
<evidence type="ECO:0000256" key="4">
    <source>
        <dbReference type="SAM" id="MobiDB-lite"/>
    </source>
</evidence>
<dbReference type="PROSITE" id="PS50956">
    <property type="entry name" value="HTH_ASNC_2"/>
    <property type="match status" value="1"/>
</dbReference>
<dbReference type="InterPro" id="IPR019888">
    <property type="entry name" value="Tscrpt_reg_AsnC-like"/>
</dbReference>
<feature type="domain" description="HTH asnC-type" evidence="5">
    <location>
        <begin position="1"/>
        <end position="62"/>
    </location>
</feature>
<dbReference type="SMART" id="SM00344">
    <property type="entry name" value="HTH_ASNC"/>
    <property type="match status" value="1"/>
</dbReference>
<dbReference type="GO" id="GO:0043565">
    <property type="term" value="F:sequence-specific DNA binding"/>
    <property type="evidence" value="ECO:0007669"/>
    <property type="project" value="InterPro"/>
</dbReference>
<dbReference type="Proteomes" id="UP000029839">
    <property type="component" value="Unassembled WGS sequence"/>
</dbReference>
<dbReference type="InterPro" id="IPR036388">
    <property type="entry name" value="WH-like_DNA-bd_sf"/>
</dbReference>
<dbReference type="GO" id="GO:0043200">
    <property type="term" value="P:response to amino acid"/>
    <property type="evidence" value="ECO:0007669"/>
    <property type="project" value="TreeGrafter"/>
</dbReference>
<dbReference type="PANTHER" id="PTHR30154:SF45">
    <property type="entry name" value="TRANSCRIPTIONAL REGULATORY PROTEIN (PROBABLY ASNC-FAMILY)-RELATED"/>
    <property type="match status" value="1"/>
</dbReference>
<dbReference type="AlphaFoldDB" id="A0A0A0BT23"/>
<dbReference type="SUPFAM" id="SSF46785">
    <property type="entry name" value="Winged helix' DNA-binding domain"/>
    <property type="match status" value="1"/>
</dbReference>
<dbReference type="InterPro" id="IPR000485">
    <property type="entry name" value="AsnC-type_HTH_dom"/>
</dbReference>
<evidence type="ECO:0000256" key="1">
    <source>
        <dbReference type="ARBA" id="ARBA00023015"/>
    </source>
</evidence>
<dbReference type="Gene3D" id="3.30.70.920">
    <property type="match status" value="1"/>
</dbReference>
<sequence length="161" mass="17391">MDRIDLAILDHLAADARTSFAVIGARVNLSAPAVKRRVDRLRASGVIDRFTVRLDPAALGWATEAFVEVYCTGSTSPTTMREAFERYPEVVAASTVTGEADALVQIRAHDVRHLEGVVERINSEPFVVRTRSTIALTPLVRRPDTPPRSAAGTPSVEGSPA</sequence>
<name>A0A0A0BT23_9CELL</name>
<feature type="region of interest" description="Disordered" evidence="4">
    <location>
        <begin position="140"/>
        <end position="161"/>
    </location>
</feature>
<dbReference type="Pfam" id="PF13404">
    <property type="entry name" value="HTH_AsnC-type"/>
    <property type="match status" value="1"/>
</dbReference>
<evidence type="ECO:0000256" key="3">
    <source>
        <dbReference type="ARBA" id="ARBA00023163"/>
    </source>
</evidence>
<keyword evidence="7" id="KW-1185">Reference proteome</keyword>
<organism evidence="6 7">
    <name type="scientific">Cellulomonas carbonis T26</name>
    <dbReference type="NCBI Taxonomy" id="947969"/>
    <lineage>
        <taxon>Bacteria</taxon>
        <taxon>Bacillati</taxon>
        <taxon>Actinomycetota</taxon>
        <taxon>Actinomycetes</taxon>
        <taxon>Micrococcales</taxon>
        <taxon>Cellulomonadaceae</taxon>
        <taxon>Cellulomonas</taxon>
    </lineage>
</organism>
<reference evidence="6 7" key="1">
    <citation type="submission" date="2013-08" db="EMBL/GenBank/DDBJ databases">
        <title>Genome sequencing of Cellulomonas carbonis T26.</title>
        <authorList>
            <person name="Chen F."/>
            <person name="Li Y."/>
            <person name="Wang G."/>
        </authorList>
    </citation>
    <scope>NUCLEOTIDE SEQUENCE [LARGE SCALE GENOMIC DNA]</scope>
    <source>
        <strain evidence="6 7">T26</strain>
    </source>
</reference>
<accession>A0A0A0BT23</accession>
<keyword evidence="2" id="KW-0238">DNA-binding</keyword>
<protein>
    <submittedName>
        <fullName evidence="6">AsnC family transcriptional regulator</fullName>
    </submittedName>
</protein>
<dbReference type="InterPro" id="IPR019887">
    <property type="entry name" value="Tscrpt_reg_AsnC/Lrp_C"/>
</dbReference>
<dbReference type="Gene3D" id="1.10.10.10">
    <property type="entry name" value="Winged helix-like DNA-binding domain superfamily/Winged helix DNA-binding domain"/>
    <property type="match status" value="1"/>
</dbReference>
<proteinExistence type="predicted"/>